<dbReference type="GO" id="GO:0016020">
    <property type="term" value="C:membrane"/>
    <property type="evidence" value="ECO:0007669"/>
    <property type="project" value="UniProtKB-SubCell"/>
</dbReference>
<keyword evidence="7" id="KW-0413">Isomerase</keyword>
<sequence>MIPGLYLGLLVFSCAGMVILDWRYTLFFWRSPVRAAVTLALGLIVFIVWDVWGIAEEIFFRGDSPLLVGLNVGHEFPVEELFFLTLLCYLTMNLYNGLARFVRARDARAESAGGDRP</sequence>
<comment type="pathway">
    <text evidence="2">Carotenoid biosynthesis.</text>
</comment>
<accession>A0A7X5R429</accession>
<organism evidence="9 10">
    <name type="scientific">Lysinibacter cavernae</name>
    <dbReference type="NCBI Taxonomy" id="1640652"/>
    <lineage>
        <taxon>Bacteria</taxon>
        <taxon>Bacillati</taxon>
        <taxon>Actinomycetota</taxon>
        <taxon>Actinomycetes</taxon>
        <taxon>Micrococcales</taxon>
        <taxon>Microbacteriaceae</taxon>
        <taxon>Lysinibacter</taxon>
    </lineage>
</organism>
<feature type="transmembrane region" description="Helical" evidence="8">
    <location>
        <begin position="6"/>
        <end position="24"/>
    </location>
</feature>
<dbReference type="RefSeq" id="WP_341777973.1">
    <property type="nucleotide sequence ID" value="NZ_JAAMOX010000003.1"/>
</dbReference>
<keyword evidence="6 8" id="KW-0472">Membrane</keyword>
<dbReference type="AlphaFoldDB" id="A0A7X5R429"/>
<keyword evidence="10" id="KW-1185">Reference proteome</keyword>
<name>A0A7X5R429_9MICO</name>
<evidence type="ECO:0000256" key="3">
    <source>
        <dbReference type="ARBA" id="ARBA00022692"/>
    </source>
</evidence>
<dbReference type="InterPro" id="IPR017825">
    <property type="entry name" value="Lycopene_cyclase_dom"/>
</dbReference>
<evidence type="ECO:0000313" key="9">
    <source>
        <dbReference type="EMBL" id="NIH55196.1"/>
    </source>
</evidence>
<dbReference type="EMBL" id="JAAMOX010000003">
    <property type="protein sequence ID" value="NIH55196.1"/>
    <property type="molecule type" value="Genomic_DNA"/>
</dbReference>
<evidence type="ECO:0000313" key="10">
    <source>
        <dbReference type="Proteomes" id="UP000541033"/>
    </source>
</evidence>
<keyword evidence="5 8" id="KW-1133">Transmembrane helix</keyword>
<proteinExistence type="predicted"/>
<keyword evidence="3 8" id="KW-0812">Transmembrane</keyword>
<evidence type="ECO:0000256" key="1">
    <source>
        <dbReference type="ARBA" id="ARBA00004141"/>
    </source>
</evidence>
<feature type="transmembrane region" description="Helical" evidence="8">
    <location>
        <begin position="81"/>
        <end position="98"/>
    </location>
</feature>
<feature type="transmembrane region" description="Helical" evidence="8">
    <location>
        <begin position="36"/>
        <end position="55"/>
    </location>
</feature>
<keyword evidence="4" id="KW-0125">Carotenoid biosynthesis</keyword>
<evidence type="ECO:0000256" key="2">
    <source>
        <dbReference type="ARBA" id="ARBA00004829"/>
    </source>
</evidence>
<evidence type="ECO:0000256" key="5">
    <source>
        <dbReference type="ARBA" id="ARBA00022989"/>
    </source>
</evidence>
<protein>
    <submittedName>
        <fullName evidence="9">Lycopene cyclase domain-containing protein</fullName>
    </submittedName>
</protein>
<reference evidence="9 10" key="1">
    <citation type="submission" date="2020-02" db="EMBL/GenBank/DDBJ databases">
        <title>Sequencing the genomes of 1000 actinobacteria strains.</title>
        <authorList>
            <person name="Klenk H.-P."/>
        </authorList>
    </citation>
    <scope>NUCLEOTIDE SEQUENCE [LARGE SCALE GENOMIC DNA]</scope>
    <source>
        <strain evidence="9 10">DSM 27960</strain>
    </source>
</reference>
<dbReference type="GO" id="GO:0016872">
    <property type="term" value="F:intramolecular lyase activity"/>
    <property type="evidence" value="ECO:0007669"/>
    <property type="project" value="InterPro"/>
</dbReference>
<dbReference type="GO" id="GO:0045436">
    <property type="term" value="F:lycopene beta cyclase activity"/>
    <property type="evidence" value="ECO:0007669"/>
    <property type="project" value="UniProtKB-ARBA"/>
</dbReference>
<dbReference type="GO" id="GO:0016117">
    <property type="term" value="P:carotenoid biosynthetic process"/>
    <property type="evidence" value="ECO:0007669"/>
    <property type="project" value="UniProtKB-KW"/>
</dbReference>
<gene>
    <name evidence="9" type="ORF">FHX76_003111</name>
</gene>
<comment type="caution">
    <text evidence="9">The sequence shown here is derived from an EMBL/GenBank/DDBJ whole genome shotgun (WGS) entry which is preliminary data.</text>
</comment>
<evidence type="ECO:0000256" key="7">
    <source>
        <dbReference type="ARBA" id="ARBA00023235"/>
    </source>
</evidence>
<evidence type="ECO:0000256" key="6">
    <source>
        <dbReference type="ARBA" id="ARBA00023136"/>
    </source>
</evidence>
<comment type="subcellular location">
    <subcellularLocation>
        <location evidence="1">Membrane</location>
        <topology evidence="1">Multi-pass membrane protein</topology>
    </subcellularLocation>
</comment>
<evidence type="ECO:0000256" key="8">
    <source>
        <dbReference type="SAM" id="Phobius"/>
    </source>
</evidence>
<dbReference type="NCBIfam" id="TIGR03462">
    <property type="entry name" value="CarR_dom_SF"/>
    <property type="match status" value="1"/>
</dbReference>
<dbReference type="Proteomes" id="UP000541033">
    <property type="component" value="Unassembled WGS sequence"/>
</dbReference>
<evidence type="ECO:0000256" key="4">
    <source>
        <dbReference type="ARBA" id="ARBA00022746"/>
    </source>
</evidence>